<gene>
    <name evidence="1" type="ORF">Scaly_2724400</name>
</gene>
<reference evidence="1" key="1">
    <citation type="submission" date="2020-06" db="EMBL/GenBank/DDBJ databases">
        <authorList>
            <person name="Li T."/>
            <person name="Hu X."/>
            <person name="Zhang T."/>
            <person name="Song X."/>
            <person name="Zhang H."/>
            <person name="Dai N."/>
            <person name="Sheng W."/>
            <person name="Hou X."/>
            <person name="Wei L."/>
        </authorList>
    </citation>
    <scope>NUCLEOTIDE SEQUENCE</scope>
    <source>
        <strain evidence="1">KEN8</strain>
        <tissue evidence="1">Leaf</tissue>
    </source>
</reference>
<name>A0AAW2J4F9_9LAMI</name>
<organism evidence="1">
    <name type="scientific">Sesamum calycinum</name>
    <dbReference type="NCBI Taxonomy" id="2727403"/>
    <lineage>
        <taxon>Eukaryota</taxon>
        <taxon>Viridiplantae</taxon>
        <taxon>Streptophyta</taxon>
        <taxon>Embryophyta</taxon>
        <taxon>Tracheophyta</taxon>
        <taxon>Spermatophyta</taxon>
        <taxon>Magnoliopsida</taxon>
        <taxon>eudicotyledons</taxon>
        <taxon>Gunneridae</taxon>
        <taxon>Pentapetalae</taxon>
        <taxon>asterids</taxon>
        <taxon>lamiids</taxon>
        <taxon>Lamiales</taxon>
        <taxon>Pedaliaceae</taxon>
        <taxon>Sesamum</taxon>
    </lineage>
</organism>
<dbReference type="EMBL" id="JACGWM010001737">
    <property type="protein sequence ID" value="KAL0288633.1"/>
    <property type="molecule type" value="Genomic_DNA"/>
</dbReference>
<dbReference type="AlphaFoldDB" id="A0AAW2J4F9"/>
<comment type="caution">
    <text evidence="1">The sequence shown here is derived from an EMBL/GenBank/DDBJ whole genome shotgun (WGS) entry which is preliminary data.</text>
</comment>
<proteinExistence type="predicted"/>
<reference evidence="1" key="2">
    <citation type="journal article" date="2024" name="Plant">
        <title>Genomic evolution and insights into agronomic trait innovations of Sesamum species.</title>
        <authorList>
            <person name="Miao H."/>
            <person name="Wang L."/>
            <person name="Qu L."/>
            <person name="Liu H."/>
            <person name="Sun Y."/>
            <person name="Le M."/>
            <person name="Wang Q."/>
            <person name="Wei S."/>
            <person name="Zheng Y."/>
            <person name="Lin W."/>
            <person name="Duan Y."/>
            <person name="Cao H."/>
            <person name="Xiong S."/>
            <person name="Wang X."/>
            <person name="Wei L."/>
            <person name="Li C."/>
            <person name="Ma Q."/>
            <person name="Ju M."/>
            <person name="Zhao R."/>
            <person name="Li G."/>
            <person name="Mu C."/>
            <person name="Tian Q."/>
            <person name="Mei H."/>
            <person name="Zhang T."/>
            <person name="Gao T."/>
            <person name="Zhang H."/>
        </authorList>
    </citation>
    <scope>NUCLEOTIDE SEQUENCE</scope>
    <source>
        <strain evidence="1">KEN8</strain>
    </source>
</reference>
<protein>
    <submittedName>
        <fullName evidence="1">Uncharacterized protein</fullName>
    </submittedName>
</protein>
<accession>A0AAW2J4F9</accession>
<sequence>MEEGKSPYLEHEFIHRKIPNRISSLLGSRFQYKLTMELDPRRIELMSIFPGLTSKRNPFSFPDVQYELLQPVIHTSNGARPLQAFVHDSAASLSKSLCRDHESAAIEGVVPEPAGRITFVVRRATVKLARKVFIFLRYLTSKAGIGFCHKPEFMSEGYLELARLEKASPQKGIRKNDYLDYVSKNRDSLNNSGQSLVYEFTVRVNDLEREQRHFPNPVDDVP</sequence>
<evidence type="ECO:0000313" key="1">
    <source>
        <dbReference type="EMBL" id="KAL0288633.1"/>
    </source>
</evidence>